<dbReference type="Proteomes" id="UP000029964">
    <property type="component" value="Unassembled WGS sequence"/>
</dbReference>
<accession>A0A086SVI0</accession>
<organism evidence="2 3">
    <name type="scientific">Hapsidospora chrysogenum (strain ATCC 11550 / CBS 779.69 / DSM 880 / IAM 14645 / JCM 23072 / IMI 49137)</name>
    <name type="common">Acremonium chrysogenum</name>
    <dbReference type="NCBI Taxonomy" id="857340"/>
    <lineage>
        <taxon>Eukaryota</taxon>
        <taxon>Fungi</taxon>
        <taxon>Dikarya</taxon>
        <taxon>Ascomycota</taxon>
        <taxon>Pezizomycotina</taxon>
        <taxon>Sordariomycetes</taxon>
        <taxon>Hypocreomycetidae</taxon>
        <taxon>Hypocreales</taxon>
        <taxon>Bionectriaceae</taxon>
        <taxon>Hapsidospora</taxon>
    </lineage>
</organism>
<reference evidence="3" key="1">
    <citation type="journal article" date="2014" name="Genome Announc.">
        <title>Genome sequence and annotation of Acremonium chrysogenum, producer of the beta-lactam antibiotic cephalosporin C.</title>
        <authorList>
            <person name="Terfehr D."/>
            <person name="Dahlmann T.A."/>
            <person name="Specht T."/>
            <person name="Zadra I."/>
            <person name="Kuernsteiner H."/>
            <person name="Kueck U."/>
        </authorList>
    </citation>
    <scope>NUCLEOTIDE SEQUENCE [LARGE SCALE GENOMIC DNA]</scope>
    <source>
        <strain evidence="3">ATCC 11550 / CBS 779.69 / DSM 880 / IAM 14645 / JCM 23072 / IMI 49137</strain>
    </source>
</reference>
<dbReference type="EMBL" id="JPKY01000146">
    <property type="protein sequence ID" value="KFH41112.1"/>
    <property type="molecule type" value="Genomic_DNA"/>
</dbReference>
<proteinExistence type="predicted"/>
<protein>
    <submittedName>
        <fullName evidence="2">Uncharacterized protein</fullName>
    </submittedName>
</protein>
<keyword evidence="3" id="KW-1185">Reference proteome</keyword>
<feature type="region of interest" description="Disordered" evidence="1">
    <location>
        <begin position="1"/>
        <end position="40"/>
    </location>
</feature>
<gene>
    <name evidence="2" type="ORF">ACRE_081880</name>
</gene>
<dbReference type="HOGENOM" id="CLU_2305179_0_0_1"/>
<dbReference type="AlphaFoldDB" id="A0A086SVI0"/>
<evidence type="ECO:0000313" key="3">
    <source>
        <dbReference type="Proteomes" id="UP000029964"/>
    </source>
</evidence>
<evidence type="ECO:0000256" key="1">
    <source>
        <dbReference type="SAM" id="MobiDB-lite"/>
    </source>
</evidence>
<sequence length="100" mass="10913">MAEEHQQFNTAASQPPAVQHQQNGGGKWREGGTQKGKRSAKQSVVIVIERLVALNAPTPSAPSALVLLRFNPPGPAAAWQAQRSKRRRLARPLPGIRIDY</sequence>
<comment type="caution">
    <text evidence="2">The sequence shown here is derived from an EMBL/GenBank/DDBJ whole genome shotgun (WGS) entry which is preliminary data.</text>
</comment>
<evidence type="ECO:0000313" key="2">
    <source>
        <dbReference type="EMBL" id="KFH41112.1"/>
    </source>
</evidence>
<name>A0A086SVI0_HAPC1</name>